<dbReference type="FunCoup" id="R7VDE1">
    <property type="interactions" value="1379"/>
</dbReference>
<evidence type="ECO:0000256" key="1">
    <source>
        <dbReference type="ARBA" id="ARBA00022574"/>
    </source>
</evidence>
<dbReference type="PROSITE" id="PS50082">
    <property type="entry name" value="WD_REPEATS_2"/>
    <property type="match status" value="4"/>
</dbReference>
<reference evidence="8" key="1">
    <citation type="submission" date="2012-12" db="EMBL/GenBank/DDBJ databases">
        <authorList>
            <person name="Hellsten U."/>
            <person name="Grimwood J."/>
            <person name="Chapman J.A."/>
            <person name="Shapiro H."/>
            <person name="Aerts A."/>
            <person name="Otillar R.P."/>
            <person name="Terry A.Y."/>
            <person name="Boore J.L."/>
            <person name="Simakov O."/>
            <person name="Marletaz F."/>
            <person name="Cho S.-J."/>
            <person name="Edsinger-Gonzales E."/>
            <person name="Havlak P."/>
            <person name="Kuo D.-H."/>
            <person name="Larsson T."/>
            <person name="Lv J."/>
            <person name="Arendt D."/>
            <person name="Savage R."/>
            <person name="Osoegawa K."/>
            <person name="de Jong P."/>
            <person name="Lindberg D.R."/>
            <person name="Seaver E.C."/>
            <person name="Weisblat D.A."/>
            <person name="Putnam N.H."/>
            <person name="Grigoriev I.V."/>
            <person name="Rokhsar D.S."/>
        </authorList>
    </citation>
    <scope>NUCLEOTIDE SEQUENCE</scope>
    <source>
        <strain evidence="8">I ESC-2004</strain>
    </source>
</reference>
<protein>
    <recommendedName>
        <fullName evidence="5">Pre-mRNA processing factor 4 (PRP4)-like domain-containing protein</fullName>
    </recommendedName>
</protein>
<evidence type="ECO:0000259" key="5">
    <source>
        <dbReference type="SMART" id="SM00500"/>
    </source>
</evidence>
<dbReference type="EMBL" id="AMQN01017379">
    <property type="status" value="NOT_ANNOTATED_CDS"/>
    <property type="molecule type" value="Genomic_DNA"/>
</dbReference>
<dbReference type="EMBL" id="KB293056">
    <property type="protein sequence ID" value="ELU16587.1"/>
    <property type="molecule type" value="Genomic_DNA"/>
</dbReference>
<evidence type="ECO:0000313" key="8">
    <source>
        <dbReference type="Proteomes" id="UP000014760"/>
    </source>
</evidence>
<sequence length="410" mass="46971">MSDEEELHYVRKTSLHYGSIEEQEKTRIAKGKYGESLGHDAIKAGIRAGNINLAGGQSMYIDPDDSSQNKKDLLEEFERRKRVRQIHVSTDDGEVKIQLRQFGEPICLFGEGPQDRRERLRKLLGEMGNEIFKKKNLEESDKKKKKDEENVTWYHQGPDHLRAARLFLARYSLPRAQSRLEKEREEHKASTGTQKQAKLQELHKKMRTLSIESSQIGDSRPISFVDFDKSWRLWDLEAQEEVLHQEGHSEPVYDISFQCDGSLAVTGGLDSYGRVWDLRTGRCIMFMDGHLKSVLCVDFAPNGYQIATGSEDNSVKIWDLRMRSCEYTIPAHTNLVSSVQFQPGTGNFLLSSSYDTTGKIWAYPNWTPVKTLEGHEGKVMSACINHESSFIATASYDRTFKIWKSDDLEH</sequence>
<dbReference type="InterPro" id="IPR036285">
    <property type="entry name" value="PRP4-like_sf"/>
</dbReference>
<evidence type="ECO:0000313" key="7">
    <source>
        <dbReference type="EnsemblMetazoa" id="CapteP226300"/>
    </source>
</evidence>
<dbReference type="SMART" id="SM00500">
    <property type="entry name" value="SFM"/>
    <property type="match status" value="1"/>
</dbReference>
<dbReference type="SUPFAM" id="SSF50978">
    <property type="entry name" value="WD40 repeat-like"/>
    <property type="match status" value="1"/>
</dbReference>
<name>R7VDE1_CAPTE</name>
<dbReference type="InterPro" id="IPR014906">
    <property type="entry name" value="PRP4-like"/>
</dbReference>
<feature type="repeat" description="WD" evidence="3">
    <location>
        <begin position="372"/>
        <end position="410"/>
    </location>
</feature>
<keyword evidence="1 3" id="KW-0853">WD repeat</keyword>
<reference evidence="6 8" key="2">
    <citation type="journal article" date="2013" name="Nature">
        <title>Insights into bilaterian evolution from three spiralian genomes.</title>
        <authorList>
            <person name="Simakov O."/>
            <person name="Marletaz F."/>
            <person name="Cho S.J."/>
            <person name="Edsinger-Gonzales E."/>
            <person name="Havlak P."/>
            <person name="Hellsten U."/>
            <person name="Kuo D.H."/>
            <person name="Larsson T."/>
            <person name="Lv J."/>
            <person name="Arendt D."/>
            <person name="Savage R."/>
            <person name="Osoegawa K."/>
            <person name="de Jong P."/>
            <person name="Grimwood J."/>
            <person name="Chapman J.A."/>
            <person name="Shapiro H."/>
            <person name="Aerts A."/>
            <person name="Otillar R.P."/>
            <person name="Terry A.Y."/>
            <person name="Boore J.L."/>
            <person name="Grigoriev I.V."/>
            <person name="Lindberg D.R."/>
            <person name="Seaver E.C."/>
            <person name="Weisblat D.A."/>
            <person name="Putnam N.H."/>
            <person name="Rokhsar D.S."/>
        </authorList>
    </citation>
    <scope>NUCLEOTIDE SEQUENCE</scope>
    <source>
        <strain evidence="6 8">I ESC-2004</strain>
    </source>
</reference>
<dbReference type="SMART" id="SM00320">
    <property type="entry name" value="WD40"/>
    <property type="match status" value="4"/>
</dbReference>
<dbReference type="Pfam" id="PF08799">
    <property type="entry name" value="PRP4"/>
    <property type="match status" value="1"/>
</dbReference>
<dbReference type="PROSITE" id="PS00678">
    <property type="entry name" value="WD_REPEATS_1"/>
    <property type="match status" value="1"/>
</dbReference>
<evidence type="ECO:0000256" key="4">
    <source>
        <dbReference type="SAM" id="MobiDB-lite"/>
    </source>
</evidence>
<evidence type="ECO:0000313" key="6">
    <source>
        <dbReference type="EMBL" id="ELU16587.1"/>
    </source>
</evidence>
<dbReference type="InterPro" id="IPR001680">
    <property type="entry name" value="WD40_rpt"/>
</dbReference>
<dbReference type="GO" id="GO:0017070">
    <property type="term" value="F:U6 snRNA binding"/>
    <property type="evidence" value="ECO:0007669"/>
    <property type="project" value="TreeGrafter"/>
</dbReference>
<dbReference type="HOGENOM" id="CLU_000288_57_20_1"/>
<accession>R7VDE1</accession>
<dbReference type="Proteomes" id="UP000014760">
    <property type="component" value="Unassembled WGS sequence"/>
</dbReference>
<dbReference type="GO" id="GO:0000398">
    <property type="term" value="P:mRNA splicing, via spliceosome"/>
    <property type="evidence" value="ECO:0007669"/>
    <property type="project" value="TreeGrafter"/>
</dbReference>
<dbReference type="OMA" id="ARIDIAM"/>
<dbReference type="AlphaFoldDB" id="R7VDE1"/>
<dbReference type="Gene3D" id="2.130.10.10">
    <property type="entry name" value="YVTN repeat-like/Quinoprotein amine dehydrogenase"/>
    <property type="match status" value="2"/>
</dbReference>
<dbReference type="OrthoDB" id="540662at2759"/>
<feature type="domain" description="Pre-mRNA processing factor 4 (PRP4)-like" evidence="5">
    <location>
        <begin position="90"/>
        <end position="141"/>
    </location>
</feature>
<keyword evidence="8" id="KW-1185">Reference proteome</keyword>
<dbReference type="InterPro" id="IPR019775">
    <property type="entry name" value="WD40_repeat_CS"/>
</dbReference>
<organism evidence="6">
    <name type="scientific">Capitella teleta</name>
    <name type="common">Polychaete worm</name>
    <dbReference type="NCBI Taxonomy" id="283909"/>
    <lineage>
        <taxon>Eukaryota</taxon>
        <taxon>Metazoa</taxon>
        <taxon>Spiralia</taxon>
        <taxon>Lophotrochozoa</taxon>
        <taxon>Annelida</taxon>
        <taxon>Polychaeta</taxon>
        <taxon>Sedentaria</taxon>
        <taxon>Scolecida</taxon>
        <taxon>Capitellidae</taxon>
        <taxon>Capitella</taxon>
    </lineage>
</organism>
<dbReference type="InterPro" id="IPR036322">
    <property type="entry name" value="WD40_repeat_dom_sf"/>
</dbReference>
<dbReference type="FunFam" id="2.130.10.10:FF:000411">
    <property type="entry name" value="U4/U6 small nuclear ribonucleoprotein Prp4"/>
    <property type="match status" value="1"/>
</dbReference>
<reference evidence="7" key="3">
    <citation type="submission" date="2015-06" db="UniProtKB">
        <authorList>
            <consortium name="EnsemblMetazoa"/>
        </authorList>
    </citation>
    <scope>IDENTIFICATION</scope>
</reference>
<feature type="region of interest" description="Disordered" evidence="4">
    <location>
        <begin position="178"/>
        <end position="198"/>
    </location>
</feature>
<feature type="repeat" description="WD" evidence="3">
    <location>
        <begin position="329"/>
        <end position="371"/>
    </location>
</feature>
<dbReference type="SUPFAM" id="SSF158230">
    <property type="entry name" value="PRP4-like"/>
    <property type="match status" value="1"/>
</dbReference>
<dbReference type="EMBL" id="AMQN01017380">
    <property type="status" value="NOT_ANNOTATED_CDS"/>
    <property type="molecule type" value="Genomic_DNA"/>
</dbReference>
<dbReference type="EnsemblMetazoa" id="CapteT226300">
    <property type="protein sequence ID" value="CapteP226300"/>
    <property type="gene ID" value="CapteG226300"/>
</dbReference>
<dbReference type="GO" id="GO:0030621">
    <property type="term" value="F:U4 snRNA binding"/>
    <property type="evidence" value="ECO:0007669"/>
    <property type="project" value="TreeGrafter"/>
</dbReference>
<dbReference type="InterPro" id="IPR015943">
    <property type="entry name" value="WD40/YVTN_repeat-like_dom_sf"/>
</dbReference>
<feature type="compositionally biased region" description="Basic and acidic residues" evidence="4">
    <location>
        <begin position="178"/>
        <end position="189"/>
    </location>
</feature>
<evidence type="ECO:0000256" key="3">
    <source>
        <dbReference type="PROSITE-ProRule" id="PRU00221"/>
    </source>
</evidence>
<gene>
    <name evidence="6" type="ORF">CAPTEDRAFT_226300</name>
</gene>
<dbReference type="CDD" id="cd00200">
    <property type="entry name" value="WD40"/>
    <property type="match status" value="1"/>
</dbReference>
<dbReference type="PANTHER" id="PTHR19846">
    <property type="entry name" value="WD40 REPEAT PROTEIN"/>
    <property type="match status" value="1"/>
</dbReference>
<dbReference type="Pfam" id="PF00400">
    <property type="entry name" value="WD40"/>
    <property type="match status" value="4"/>
</dbReference>
<dbReference type="Gene3D" id="4.10.280.110">
    <property type="entry name" value="Pre-mRNA processing factor 4 domain"/>
    <property type="match status" value="1"/>
</dbReference>
<feature type="repeat" description="WD" evidence="3">
    <location>
        <begin position="287"/>
        <end position="328"/>
    </location>
</feature>
<feature type="repeat" description="WD" evidence="3">
    <location>
        <begin position="245"/>
        <end position="286"/>
    </location>
</feature>
<dbReference type="PROSITE" id="PS50294">
    <property type="entry name" value="WD_REPEATS_REGION"/>
    <property type="match status" value="4"/>
</dbReference>
<dbReference type="STRING" id="283909.R7VDE1"/>
<dbReference type="GO" id="GO:0046540">
    <property type="term" value="C:U4/U6 x U5 tri-snRNP complex"/>
    <property type="evidence" value="ECO:0007669"/>
    <property type="project" value="TreeGrafter"/>
</dbReference>
<dbReference type="PANTHER" id="PTHR19846:SF0">
    <property type="entry name" value="PRE-MRNA PROCESSING FACTOR 4"/>
    <property type="match status" value="1"/>
</dbReference>
<keyword evidence="2" id="KW-0677">Repeat</keyword>
<dbReference type="InterPro" id="IPR020472">
    <property type="entry name" value="WD40_PAC1"/>
</dbReference>
<dbReference type="PRINTS" id="PR00320">
    <property type="entry name" value="GPROTEINBRPT"/>
</dbReference>
<proteinExistence type="predicted"/>
<evidence type="ECO:0000256" key="2">
    <source>
        <dbReference type="ARBA" id="ARBA00022737"/>
    </source>
</evidence>